<feature type="signal peptide" evidence="3">
    <location>
        <begin position="1"/>
        <end position="43"/>
    </location>
</feature>
<feature type="transmembrane region" description="Helical" evidence="2">
    <location>
        <begin position="1041"/>
        <end position="1061"/>
    </location>
</feature>
<evidence type="ECO:0000313" key="5">
    <source>
        <dbReference type="Proteomes" id="UP000184089"/>
    </source>
</evidence>
<keyword evidence="2" id="KW-0472">Membrane</keyword>
<keyword evidence="2" id="KW-0812">Transmembrane</keyword>
<comment type="caution">
    <text evidence="4">The sequence shown here is derived from an EMBL/GenBank/DDBJ whole genome shotgun (WGS) entry which is preliminary data.</text>
</comment>
<dbReference type="EMBL" id="FQVY01000003">
    <property type="protein sequence ID" value="SHG29244.1"/>
    <property type="molecule type" value="Genomic_DNA"/>
</dbReference>
<proteinExistence type="predicted"/>
<name>A0AAQ1MEJ2_9FIRM</name>
<feature type="chain" id="PRO_5042900035" description="MucBP domain-containing protein" evidence="3">
    <location>
        <begin position="44"/>
        <end position="1079"/>
    </location>
</feature>
<dbReference type="AlphaFoldDB" id="A0AAQ1MEJ2"/>
<dbReference type="Pfam" id="PF18889">
    <property type="entry name" value="Beta_helix_3"/>
    <property type="match status" value="5"/>
</dbReference>
<evidence type="ECO:0000256" key="1">
    <source>
        <dbReference type="SAM" id="MobiDB-lite"/>
    </source>
</evidence>
<feature type="transmembrane region" description="Helical" evidence="2">
    <location>
        <begin position="1010"/>
        <end position="1029"/>
    </location>
</feature>
<accession>A0AAQ1MEJ2</accession>
<evidence type="ECO:0000256" key="3">
    <source>
        <dbReference type="SAM" id="SignalP"/>
    </source>
</evidence>
<evidence type="ECO:0000256" key="2">
    <source>
        <dbReference type="SAM" id="Phobius"/>
    </source>
</evidence>
<keyword evidence="2" id="KW-1133">Transmembrane helix</keyword>
<feature type="transmembrane region" description="Helical" evidence="2">
    <location>
        <begin position="956"/>
        <end position="980"/>
    </location>
</feature>
<gene>
    <name evidence="4" type="ORF">SAMN05444424_2000</name>
</gene>
<feature type="region of interest" description="Disordered" evidence="1">
    <location>
        <begin position="1"/>
        <end position="20"/>
    </location>
</feature>
<dbReference type="Proteomes" id="UP000184089">
    <property type="component" value="Unassembled WGS sequence"/>
</dbReference>
<evidence type="ECO:0008006" key="6">
    <source>
        <dbReference type="Google" id="ProtNLM"/>
    </source>
</evidence>
<sequence length="1079" mass="110228">MSRMKQRSPRTEKRRPGQRAAQRFLAAALSAAMVLGMSTAVLAAPAQREEGIWYLDDGDIAVTAKADGHQYLTQGDRAEVLDDHPVISQREGSTANTVTLTGTAGQAADATLRGVTIAAAANKAPVSVVGGSARIALAQANRLTGGSGRPGIQVAGDSALTLVGSGALTVQGGSSAAGIGSGARTAAGNIAIVSGDITAIGGSRAAGIGGGDGSFGGTIAISGGKINATGNGGGAGIGGGSNGCNPYEEGSIAAYISITSGQITAAGGTQGAGIGGGFQRIAHVNISGGTIEATGGSGAAGIGSGEYPFSAKGRNQVTITAGDITAIGGGVTDGSFGGAGIGCGMRSSSLSSAGDITLGTEGGSDSALVVRATGGPSSAGIGGGNGNNSGAISILSGTITAKGGNSGAGIGGGNSLSSDNKIERIAISGGRVEAFGGSSGAGIGGGRAVDGGVIALQNSARVKAVGGPSAAAIGGGGYADGSTISIDSTVALEAYASGEKWAIDRKNSDLSGVKGILNGRFDGFSESGSFVKADNELTLDAETALQLLDGSGQVTAGLHLPINSLVHKSTVGRRVYHSFALSTDDNTAYLRNSDSQYGDRYTDYPSADGRDATYPLSGSQLVNIDHIRFTERAPSHLVSYTVEHWVEGEQSPRATETVSAQVPLHQNTLAVQPVTSRDIENHQFLGTDPETLPEAVESGSVIRALYGADESKVKTLSYTVEHWVEGESAPRDVDTVTAQVWAGAADTLAVAPLSPRTYTGYTPDHTSPAELPDTIENGGVIALYYWQDDSQTKTLSYTVEHWLDGEDAPRETQRVERQVWAGADDTLAVEAIAPNQYAGYTFRGYAPEQLPATVRSGAVIRVLYSAVEIPVVPPVDPPAPDTPVTPPTPVSPVTPVVTPPDATPAGPVAPVTPIAPIAPETPEVEIPDPETPEAQTPAVDVEIPDPETPQSVFPSWALLNLILAISTAVASLLLLVFYFIGKKKREEEREEGAPAREDEAEKEQLKRKGFWRVFSLLPAIGSIVAFLLTENIHNPMVFTDRWTLLMALIAAIQLVVTVLSIKRRKDSGEREDPDAATAQ</sequence>
<organism evidence="4 5">
    <name type="scientific">Bittarella massiliensis</name>
    <name type="common">ex Durand et al. 2017</name>
    <dbReference type="NCBI Taxonomy" id="1720313"/>
    <lineage>
        <taxon>Bacteria</taxon>
        <taxon>Bacillati</taxon>
        <taxon>Bacillota</taxon>
        <taxon>Clostridia</taxon>
        <taxon>Eubacteriales</taxon>
        <taxon>Oscillospiraceae</taxon>
        <taxon>Bittarella (ex Durand et al. 2017)</taxon>
    </lineage>
</organism>
<keyword evidence="3" id="KW-0732">Signal</keyword>
<reference evidence="5" key="1">
    <citation type="submission" date="2016-11" db="EMBL/GenBank/DDBJ databases">
        <authorList>
            <person name="Jaros S."/>
            <person name="Januszkiewicz K."/>
            <person name="Wedrychowicz H."/>
        </authorList>
    </citation>
    <scope>NUCLEOTIDE SEQUENCE [LARGE SCALE GENOMIC DNA]</scope>
    <source>
        <strain evidence="5">DSM 4029</strain>
    </source>
</reference>
<protein>
    <recommendedName>
        <fullName evidence="6">MucBP domain-containing protein</fullName>
    </recommendedName>
</protein>
<dbReference type="RefSeq" id="WP_143161631.1">
    <property type="nucleotide sequence ID" value="NZ_FQVY01000003.1"/>
</dbReference>
<evidence type="ECO:0000313" key="4">
    <source>
        <dbReference type="EMBL" id="SHG29244.1"/>
    </source>
</evidence>